<comment type="caution">
    <text evidence="5">The sequence shown here is derived from an EMBL/GenBank/DDBJ whole genome shotgun (WGS) entry which is preliminary data.</text>
</comment>
<dbReference type="Gene3D" id="1.10.10.1100">
    <property type="entry name" value="BFD-like [2Fe-2S]-binding domain"/>
    <property type="match status" value="1"/>
</dbReference>
<gene>
    <name evidence="5" type="ORF">ACFQQL_03055</name>
</gene>
<dbReference type="PANTHER" id="PTHR42949:SF3">
    <property type="entry name" value="ANAEROBIC GLYCEROL-3-PHOSPHATE DEHYDROGENASE SUBUNIT B"/>
    <property type="match status" value="1"/>
</dbReference>
<feature type="compositionally biased region" description="Basic and acidic residues" evidence="2">
    <location>
        <begin position="47"/>
        <end position="56"/>
    </location>
</feature>
<reference evidence="6" key="1">
    <citation type="journal article" date="2019" name="Int. J. Syst. Evol. Microbiol.">
        <title>The Global Catalogue of Microorganisms (GCM) 10K type strain sequencing project: providing services to taxonomists for standard genome sequencing and annotation.</title>
        <authorList>
            <consortium name="The Broad Institute Genomics Platform"/>
            <consortium name="The Broad Institute Genome Sequencing Center for Infectious Disease"/>
            <person name="Wu L."/>
            <person name="Ma J."/>
        </authorList>
    </citation>
    <scope>NUCLEOTIDE SEQUENCE [LARGE SCALE GENOMIC DNA]</scope>
    <source>
        <strain evidence="6">JCM 1490</strain>
    </source>
</reference>
<dbReference type="InterPro" id="IPR007419">
    <property type="entry name" value="BFD-like_2Fe2S-bd_dom"/>
</dbReference>
<dbReference type="PRINTS" id="PR00368">
    <property type="entry name" value="FADPNR"/>
</dbReference>
<dbReference type="InterPro" id="IPR041854">
    <property type="entry name" value="BFD-like_2Fe2S-bd_dom_sf"/>
</dbReference>
<dbReference type="Pfam" id="PF04324">
    <property type="entry name" value="Fer2_BFD"/>
    <property type="match status" value="1"/>
</dbReference>
<evidence type="ECO:0000259" key="3">
    <source>
        <dbReference type="Pfam" id="PF04324"/>
    </source>
</evidence>
<feature type="region of interest" description="Disordered" evidence="2">
    <location>
        <begin position="38"/>
        <end position="90"/>
    </location>
</feature>
<evidence type="ECO:0000313" key="6">
    <source>
        <dbReference type="Proteomes" id="UP001596455"/>
    </source>
</evidence>
<dbReference type="InterPro" id="IPR036188">
    <property type="entry name" value="FAD/NAD-bd_sf"/>
</dbReference>
<evidence type="ECO:0000259" key="4">
    <source>
        <dbReference type="Pfam" id="PF07992"/>
    </source>
</evidence>
<feature type="compositionally biased region" description="Basic and acidic residues" evidence="2">
    <location>
        <begin position="67"/>
        <end position="76"/>
    </location>
</feature>
<dbReference type="InterPro" id="IPR017224">
    <property type="entry name" value="Opine_Oxase_asu/HCN_bsu"/>
</dbReference>
<dbReference type="PANTHER" id="PTHR42949">
    <property type="entry name" value="ANAEROBIC GLYCEROL-3-PHOSPHATE DEHYDROGENASE SUBUNIT B"/>
    <property type="match status" value="1"/>
</dbReference>
<dbReference type="CDD" id="cd19946">
    <property type="entry name" value="GlpA-like_Fer2_BFD-like"/>
    <property type="match status" value="1"/>
</dbReference>
<feature type="domain" description="FAD/NAD(P)-binding" evidence="4">
    <location>
        <begin position="4"/>
        <end position="364"/>
    </location>
</feature>
<dbReference type="RefSeq" id="WP_382391128.1">
    <property type="nucleotide sequence ID" value="NZ_JBHTCQ010000001.1"/>
</dbReference>
<dbReference type="SUPFAM" id="SSF51905">
    <property type="entry name" value="FAD/NAD(P)-binding domain"/>
    <property type="match status" value="1"/>
</dbReference>
<name>A0ABW2Q3K0_9MICO</name>
<organism evidence="5 6">
    <name type="scientific">Georgenia alba</name>
    <dbReference type="NCBI Taxonomy" id="2233858"/>
    <lineage>
        <taxon>Bacteria</taxon>
        <taxon>Bacillati</taxon>
        <taxon>Actinomycetota</taxon>
        <taxon>Actinomycetes</taxon>
        <taxon>Micrococcales</taxon>
        <taxon>Bogoriellaceae</taxon>
        <taxon>Georgenia</taxon>
    </lineage>
</organism>
<feature type="domain" description="BFD-like [2Fe-2S]-binding" evidence="3">
    <location>
        <begin position="415"/>
        <end position="467"/>
    </location>
</feature>
<accession>A0ABW2Q3K0</accession>
<keyword evidence="6" id="KW-1185">Reference proteome</keyword>
<dbReference type="Gene3D" id="3.50.50.60">
    <property type="entry name" value="FAD/NAD(P)-binding domain"/>
    <property type="match status" value="3"/>
</dbReference>
<protein>
    <submittedName>
        <fullName evidence="5">NAD(P)/FAD-dependent oxidoreductase</fullName>
    </submittedName>
</protein>
<evidence type="ECO:0000256" key="1">
    <source>
        <dbReference type="ARBA" id="ARBA00023002"/>
    </source>
</evidence>
<proteinExistence type="predicted"/>
<keyword evidence="1" id="KW-0560">Oxidoreductase</keyword>
<sequence>MTVHDVAVVGAGPAGLAAAVSAAEAGAQVLLVDAGERPGGQYWRHRHGDDEHERGTSGEQGDAATGHGDDEHERGTSGEQGDAAIGHGDDAAGHHDWAVFQDLRRRLADAEAAGLLTFRPGTTVWLLERHEQGFRLRTTPTVTKAAAGSAVARRVVLCPGAYDRQLPVPGWDLPGVLAAGGAQALLKGGGVVAGARVVVAGTGPFLLPVAAGLAEAGADVVALCEAAAPGAWLRHSGAALGKAAKLAQLAEYATVLARHRVRPRTRTVVTQILGTDRVEAVRLGRLHPRGRPADSGPVVEADAVALGWGFTPQLELPLMLGVQTALGADGSLVVRVDPRQRTSVPGVHVAGEATGVGGAMLAVAEGHVAGRAAAGAEPDRLHRREVLRHRAFARAMHAVHRVPERWADWLTPETLVCRCEEVTAGEVTDACDRLGADDPRGARSLARVGMGRCQGRICGFATADLLAARRGAPVRPEDLRTSAARPLAAHVPMGTLAELVDDPDPA</sequence>
<dbReference type="InterPro" id="IPR051691">
    <property type="entry name" value="Metab_Enz_Cyan_OpOx_G3PDH"/>
</dbReference>
<dbReference type="PRINTS" id="PR00411">
    <property type="entry name" value="PNDRDTASEI"/>
</dbReference>
<evidence type="ECO:0000256" key="2">
    <source>
        <dbReference type="SAM" id="MobiDB-lite"/>
    </source>
</evidence>
<evidence type="ECO:0000313" key="5">
    <source>
        <dbReference type="EMBL" id="MFC7404075.1"/>
    </source>
</evidence>
<dbReference type="EMBL" id="JBHTCQ010000001">
    <property type="protein sequence ID" value="MFC7404075.1"/>
    <property type="molecule type" value="Genomic_DNA"/>
</dbReference>
<dbReference type="InterPro" id="IPR023753">
    <property type="entry name" value="FAD/NAD-binding_dom"/>
</dbReference>
<dbReference type="Proteomes" id="UP001596455">
    <property type="component" value="Unassembled WGS sequence"/>
</dbReference>
<dbReference type="PIRSF" id="PIRSF037495">
    <property type="entry name" value="Opine_OX_OoxA/HcnB"/>
    <property type="match status" value="1"/>
</dbReference>
<dbReference type="Pfam" id="PF07992">
    <property type="entry name" value="Pyr_redox_2"/>
    <property type="match status" value="1"/>
</dbReference>